<evidence type="ECO:0000256" key="10">
    <source>
        <dbReference type="ARBA" id="ARBA00023310"/>
    </source>
</evidence>
<dbReference type="AlphaFoldDB" id="A0A445DWZ6"/>
<gene>
    <name evidence="13" type="ORF">Ahy_A03g014116</name>
</gene>
<dbReference type="PANTHER" id="PTHR48082">
    <property type="entry name" value="ATP SYNTHASE SUBUNIT ALPHA, MITOCHONDRIAL"/>
    <property type="match status" value="1"/>
</dbReference>
<dbReference type="PANTHER" id="PTHR48082:SF2">
    <property type="entry name" value="ATP SYNTHASE SUBUNIT ALPHA, MITOCHONDRIAL"/>
    <property type="match status" value="1"/>
</dbReference>
<dbReference type="GO" id="GO:0046933">
    <property type="term" value="F:proton-transporting ATP synthase activity, rotational mechanism"/>
    <property type="evidence" value="ECO:0007669"/>
    <property type="project" value="InterPro"/>
</dbReference>
<reference evidence="13 14" key="1">
    <citation type="submission" date="2019-01" db="EMBL/GenBank/DDBJ databases">
        <title>Sequencing of cultivated peanut Arachis hypogaea provides insights into genome evolution and oil improvement.</title>
        <authorList>
            <person name="Chen X."/>
        </authorList>
    </citation>
    <scope>NUCLEOTIDE SEQUENCE [LARGE SCALE GENOMIC DNA]</scope>
    <source>
        <strain evidence="14">cv. Fuhuasheng</strain>
        <tissue evidence="13">Leaves</tissue>
    </source>
</reference>
<accession>A0A445DWZ6</accession>
<protein>
    <recommendedName>
        <fullName evidence="12">ATPase F1/V1/A1 complex alpha/beta subunit nucleotide-binding domain-containing protein</fullName>
    </recommendedName>
</protein>
<feature type="domain" description="ATPase F1/V1/A1 complex alpha/beta subunit nucleotide-binding" evidence="12">
    <location>
        <begin position="3"/>
        <end position="93"/>
    </location>
</feature>
<keyword evidence="10" id="KW-0066">ATP synthesis</keyword>
<keyword evidence="7" id="KW-0406">Ion transport</keyword>
<dbReference type="GO" id="GO:0005739">
    <property type="term" value="C:mitochondrion"/>
    <property type="evidence" value="ECO:0007669"/>
    <property type="project" value="UniProtKB-ARBA"/>
</dbReference>
<evidence type="ECO:0000256" key="7">
    <source>
        <dbReference type="ARBA" id="ARBA00023065"/>
    </source>
</evidence>
<evidence type="ECO:0000256" key="1">
    <source>
        <dbReference type="ARBA" id="ARBA00004370"/>
    </source>
</evidence>
<evidence type="ECO:0000313" key="14">
    <source>
        <dbReference type="Proteomes" id="UP000289738"/>
    </source>
</evidence>
<evidence type="ECO:0000256" key="5">
    <source>
        <dbReference type="ARBA" id="ARBA00022781"/>
    </source>
</evidence>
<sequence length="154" mass="17418">MYRKCHTLIIYDDPSKQTQAYRQMSLLLRRPPGHKACLGNVFYLHSRLVERAAKLSSQLGEGSMTALPIIETQSGDISANIPTNVISITEGFLSSRESKGRQLHLLEQLPLSLYTYPFFILAFLMFISFPKTGFGSRLPIINSRVSLNLKVITW</sequence>
<dbReference type="GO" id="GO:0045259">
    <property type="term" value="C:proton-transporting ATP synthase complex"/>
    <property type="evidence" value="ECO:0007669"/>
    <property type="project" value="UniProtKB-KW"/>
</dbReference>
<keyword evidence="6" id="KW-0067">ATP-binding</keyword>
<dbReference type="Gene3D" id="3.40.50.12240">
    <property type="match status" value="1"/>
</dbReference>
<comment type="subcellular location">
    <subcellularLocation>
        <location evidence="1">Membrane</location>
    </subcellularLocation>
</comment>
<dbReference type="InterPro" id="IPR005294">
    <property type="entry name" value="ATP_synth_F1_asu"/>
</dbReference>
<keyword evidence="8 11" id="KW-0472">Membrane</keyword>
<dbReference type="SUPFAM" id="SSF52540">
    <property type="entry name" value="P-loop containing nucleoside triphosphate hydrolases"/>
    <property type="match status" value="1"/>
</dbReference>
<dbReference type="GO" id="GO:0005524">
    <property type="term" value="F:ATP binding"/>
    <property type="evidence" value="ECO:0007669"/>
    <property type="project" value="UniProtKB-KW"/>
</dbReference>
<evidence type="ECO:0000256" key="2">
    <source>
        <dbReference type="ARBA" id="ARBA00008936"/>
    </source>
</evidence>
<keyword evidence="4" id="KW-0547">Nucleotide-binding</keyword>
<dbReference type="FunFam" id="3.40.50.300:FF:002432">
    <property type="entry name" value="ATP synthase subunit alpha, mitochondrial"/>
    <property type="match status" value="1"/>
</dbReference>
<evidence type="ECO:0000259" key="12">
    <source>
        <dbReference type="Pfam" id="PF00006"/>
    </source>
</evidence>
<evidence type="ECO:0000313" key="13">
    <source>
        <dbReference type="EMBL" id="RYR67724.1"/>
    </source>
</evidence>
<dbReference type="Proteomes" id="UP000289738">
    <property type="component" value="Chromosome A03"/>
</dbReference>
<keyword evidence="5" id="KW-0375">Hydrogen ion transport</keyword>
<evidence type="ECO:0000256" key="6">
    <source>
        <dbReference type="ARBA" id="ARBA00022840"/>
    </source>
</evidence>
<dbReference type="InterPro" id="IPR027417">
    <property type="entry name" value="P-loop_NTPase"/>
</dbReference>
<dbReference type="InterPro" id="IPR000194">
    <property type="entry name" value="ATPase_F1/V1/A1_a/bsu_nucl-bd"/>
</dbReference>
<evidence type="ECO:0000256" key="8">
    <source>
        <dbReference type="ARBA" id="ARBA00023136"/>
    </source>
</evidence>
<name>A0A445DWZ6_ARAHY</name>
<comment type="similarity">
    <text evidence="2">Belongs to the ATPase alpha/beta chains family.</text>
</comment>
<evidence type="ECO:0000256" key="3">
    <source>
        <dbReference type="ARBA" id="ARBA00022448"/>
    </source>
</evidence>
<dbReference type="EMBL" id="SDMP01000003">
    <property type="protein sequence ID" value="RYR67724.1"/>
    <property type="molecule type" value="Genomic_DNA"/>
</dbReference>
<feature type="transmembrane region" description="Helical" evidence="11">
    <location>
        <begin position="111"/>
        <end position="129"/>
    </location>
</feature>
<dbReference type="STRING" id="3818.A0A445DWZ6"/>
<dbReference type="Pfam" id="PF00006">
    <property type="entry name" value="ATP-synt_ab"/>
    <property type="match status" value="1"/>
</dbReference>
<keyword evidence="9" id="KW-0139">CF(1)</keyword>
<comment type="caution">
    <text evidence="13">The sequence shown here is derived from an EMBL/GenBank/DDBJ whole genome shotgun (WGS) entry which is preliminary data.</text>
</comment>
<keyword evidence="3" id="KW-0813">Transport</keyword>
<keyword evidence="14" id="KW-1185">Reference proteome</keyword>
<evidence type="ECO:0000256" key="4">
    <source>
        <dbReference type="ARBA" id="ARBA00022741"/>
    </source>
</evidence>
<proteinExistence type="inferred from homology"/>
<keyword evidence="11" id="KW-1133">Transmembrane helix</keyword>
<dbReference type="GO" id="GO:0043531">
    <property type="term" value="F:ADP binding"/>
    <property type="evidence" value="ECO:0007669"/>
    <property type="project" value="TreeGrafter"/>
</dbReference>
<evidence type="ECO:0000256" key="11">
    <source>
        <dbReference type="SAM" id="Phobius"/>
    </source>
</evidence>
<organism evidence="13 14">
    <name type="scientific">Arachis hypogaea</name>
    <name type="common">Peanut</name>
    <dbReference type="NCBI Taxonomy" id="3818"/>
    <lineage>
        <taxon>Eukaryota</taxon>
        <taxon>Viridiplantae</taxon>
        <taxon>Streptophyta</taxon>
        <taxon>Embryophyta</taxon>
        <taxon>Tracheophyta</taxon>
        <taxon>Spermatophyta</taxon>
        <taxon>Magnoliopsida</taxon>
        <taxon>eudicotyledons</taxon>
        <taxon>Gunneridae</taxon>
        <taxon>Pentapetalae</taxon>
        <taxon>rosids</taxon>
        <taxon>fabids</taxon>
        <taxon>Fabales</taxon>
        <taxon>Fabaceae</taxon>
        <taxon>Papilionoideae</taxon>
        <taxon>50 kb inversion clade</taxon>
        <taxon>dalbergioids sensu lato</taxon>
        <taxon>Dalbergieae</taxon>
        <taxon>Pterocarpus clade</taxon>
        <taxon>Arachis</taxon>
    </lineage>
</organism>
<keyword evidence="11" id="KW-0812">Transmembrane</keyword>
<evidence type="ECO:0000256" key="9">
    <source>
        <dbReference type="ARBA" id="ARBA00023196"/>
    </source>
</evidence>